<dbReference type="SUPFAM" id="SSF52540">
    <property type="entry name" value="P-loop containing nucleoside triphosphate hydrolases"/>
    <property type="match status" value="1"/>
</dbReference>
<keyword evidence="5" id="KW-1133">Transmembrane helix</keyword>
<organism evidence="8 9">
    <name type="scientific">Sporichthya brevicatena</name>
    <dbReference type="NCBI Taxonomy" id="171442"/>
    <lineage>
        <taxon>Bacteria</taxon>
        <taxon>Bacillati</taxon>
        <taxon>Actinomycetota</taxon>
        <taxon>Actinomycetes</taxon>
        <taxon>Sporichthyales</taxon>
        <taxon>Sporichthyaceae</taxon>
        <taxon>Sporichthya</taxon>
    </lineage>
</organism>
<name>A0ABN1H400_9ACTN</name>
<comment type="similarity">
    <text evidence="2">Belongs to the VirD4/TraG family.</text>
</comment>
<dbReference type="PANTHER" id="PTHR37937">
    <property type="entry name" value="CONJUGATIVE TRANSFER: DNA TRANSPORT"/>
    <property type="match status" value="1"/>
</dbReference>
<dbReference type="InterPro" id="IPR003688">
    <property type="entry name" value="TraG/VirD4"/>
</dbReference>
<dbReference type="Proteomes" id="UP001500957">
    <property type="component" value="Unassembled WGS sequence"/>
</dbReference>
<evidence type="ECO:0000256" key="5">
    <source>
        <dbReference type="ARBA" id="ARBA00022989"/>
    </source>
</evidence>
<evidence type="ECO:0000313" key="8">
    <source>
        <dbReference type="EMBL" id="GAA0628315.1"/>
    </source>
</evidence>
<evidence type="ECO:0000313" key="9">
    <source>
        <dbReference type="Proteomes" id="UP001500957"/>
    </source>
</evidence>
<evidence type="ECO:0000256" key="1">
    <source>
        <dbReference type="ARBA" id="ARBA00004651"/>
    </source>
</evidence>
<keyword evidence="3" id="KW-1003">Cell membrane</keyword>
<dbReference type="RefSeq" id="WP_344607098.1">
    <property type="nucleotide sequence ID" value="NZ_BAAAHE010000031.1"/>
</dbReference>
<comment type="caution">
    <text evidence="8">The sequence shown here is derived from an EMBL/GenBank/DDBJ whole genome shotgun (WGS) entry which is preliminary data.</text>
</comment>
<evidence type="ECO:0000256" key="4">
    <source>
        <dbReference type="ARBA" id="ARBA00022692"/>
    </source>
</evidence>
<dbReference type="EMBL" id="BAAAHE010000031">
    <property type="protein sequence ID" value="GAA0628315.1"/>
    <property type="molecule type" value="Genomic_DNA"/>
</dbReference>
<dbReference type="CDD" id="cd01127">
    <property type="entry name" value="TrwB_TraG_TraD_VirD4"/>
    <property type="match status" value="1"/>
</dbReference>
<evidence type="ECO:0000256" key="3">
    <source>
        <dbReference type="ARBA" id="ARBA00022475"/>
    </source>
</evidence>
<keyword evidence="4" id="KW-0812">Transmembrane</keyword>
<comment type="subcellular location">
    <subcellularLocation>
        <location evidence="1">Cell membrane</location>
        <topology evidence="1">Multi-pass membrane protein</topology>
    </subcellularLocation>
</comment>
<protein>
    <submittedName>
        <fullName evidence="8">Uncharacterized protein</fullName>
    </submittedName>
</protein>
<gene>
    <name evidence="8" type="ORF">GCM10009547_34950</name>
</gene>
<proteinExistence type="inferred from homology"/>
<sequence>MGIQLTGPATLALVGTGLLGAATLDAVDSARPLHPYWTAEAAAGTASTVTAIAAWTRRRPDRGKAGASSRPGTGLATPAEIRRLAGPRALQRQAAVLRPALAGSGRPRVPPQELGTPIVRCGRQWIWSPVEDVTLRLGGPRTGKTGEIACRLLDARGAVVATSTRADLIDLTAKLRAKRGRVQIFNPAGVRGIPTTVEFNPVAGCENLALAGHRAADLLAPSSHGSEGDREYWSAQAKRVLRCLLHAAALGDRPMREVLAWVANPDGAGDVRRLLRKSPVPAIEDDAAQFLGTNDRTRSSICSTIMPALEWLTDPAASAVAHGDAFDVERFLREAGTVYLLGEDDSTLTPLVTAFTGHIAREARRLAAMQPGGRLDPPLTIVLDEAALICPIPLDRWTADMGGRNITIHIAAQSRAQLRQRWGDTGAAAIMNNAATVLIYGGTRDPGDLSAYSTIIGDRVEEARTFDGSGRVVSVSHRRVPVLTPGQIAQLPAGQVIAIRRGLRPVIGTTPMVWERRDVRPASPAVQPITCDLSQGRNE</sequence>
<dbReference type="InterPro" id="IPR051539">
    <property type="entry name" value="T4SS-coupling_protein"/>
</dbReference>
<dbReference type="PANTHER" id="PTHR37937:SF1">
    <property type="entry name" value="CONJUGATIVE TRANSFER: DNA TRANSPORT"/>
    <property type="match status" value="1"/>
</dbReference>
<feature type="region of interest" description="Disordered" evidence="7">
    <location>
        <begin position="55"/>
        <end position="78"/>
    </location>
</feature>
<dbReference type="Pfam" id="PF02534">
    <property type="entry name" value="T4SS-DNA_transf"/>
    <property type="match status" value="1"/>
</dbReference>
<dbReference type="Gene3D" id="3.40.50.300">
    <property type="entry name" value="P-loop containing nucleotide triphosphate hydrolases"/>
    <property type="match status" value="1"/>
</dbReference>
<accession>A0ABN1H400</accession>
<reference evidence="8 9" key="1">
    <citation type="journal article" date="2019" name="Int. J. Syst. Evol. Microbiol.">
        <title>The Global Catalogue of Microorganisms (GCM) 10K type strain sequencing project: providing services to taxonomists for standard genome sequencing and annotation.</title>
        <authorList>
            <consortium name="The Broad Institute Genomics Platform"/>
            <consortium name="The Broad Institute Genome Sequencing Center for Infectious Disease"/>
            <person name="Wu L."/>
            <person name="Ma J."/>
        </authorList>
    </citation>
    <scope>NUCLEOTIDE SEQUENCE [LARGE SCALE GENOMIC DNA]</scope>
    <source>
        <strain evidence="8 9">JCM 10671</strain>
    </source>
</reference>
<keyword evidence="6" id="KW-0472">Membrane</keyword>
<evidence type="ECO:0000256" key="6">
    <source>
        <dbReference type="ARBA" id="ARBA00023136"/>
    </source>
</evidence>
<evidence type="ECO:0000256" key="2">
    <source>
        <dbReference type="ARBA" id="ARBA00008806"/>
    </source>
</evidence>
<dbReference type="InterPro" id="IPR027417">
    <property type="entry name" value="P-loop_NTPase"/>
</dbReference>
<keyword evidence="9" id="KW-1185">Reference proteome</keyword>
<evidence type="ECO:0000256" key="7">
    <source>
        <dbReference type="SAM" id="MobiDB-lite"/>
    </source>
</evidence>